<sequence>MQYHHRSRLPPPPPPPFGRGGGAVYPRGGHKQLYAPPPPPPPRRLPLPAAAAAPPPHRRYEVLMEAGRLAAEYLVATGVLPPSSLQRGGGDAWAVAPPPPPPLPQQQQEPPAFYGRRRYDDAYSTNPATRPRRNNSTSSSSSSNRDGYDYSNGGSYNGRGKRKYGEYRRGHSDWGRDREQEKGRLTSNGRRHQEDNDEEGAPGFRRDRRGNDEARSCVTEELREPTPLMAKAVMQLEMEDVRSNAVSSNGDVRKDADAQPEVWSENEDGVMEENKVSCLETEVVDTNGDVNTASTIAVMEAEMKLHLLEGKVVEVEAEDNGKVLCETAVDHIALDDDTTNLENGLHVDTSLLKHCDFAKAPTKPRSVRPHRKAAIETVELVSSGEASHVVIGEAANEKSLTNTPSDDGEDQFCQENTGSSTACNNIMEPTLLQENKTLVVTENMREDKNDAQLHVVQESKEETDVSPLTTSQKDSLMKENDLSPLTASQKDGLMQETNLSTLTETHEDSVIEETDLSPLEASRKDGLMQETKLSTLTETHEDSVIEETDLSPLTDSHNDSLIEEAELSSLADQHNDSLIEESDLSPLTDYHEVRLMQETDLTQTMSLHEDNLNLQFKEGAQICDIDMLPEDVDLIELSDQKNTVGAELFTNAKTKNSIKLEEEKLDQSSSFMIHNNNPGFDHSVPGSSVEPHKQLQEDFRARAGDDVSGTNDLCQVPLDNNSVQVFDIENDTQIEVAGFDSSKAKNEMICSSMDVVMHPGIHTDDLPVIQDGYNLALSDFLVADIPCYSSMQPDLQASMCTNDSEGIPGMDDPIYGSLSDIGFLDVWGQPTEDFEEFF</sequence>
<accession>A0ACD5ZFN8</accession>
<reference evidence="1" key="1">
    <citation type="submission" date="2021-05" db="EMBL/GenBank/DDBJ databases">
        <authorList>
            <person name="Scholz U."/>
            <person name="Mascher M."/>
            <person name="Fiebig A."/>
        </authorList>
    </citation>
    <scope>NUCLEOTIDE SEQUENCE [LARGE SCALE GENOMIC DNA]</scope>
</reference>
<proteinExistence type="predicted"/>
<name>A0ACD5ZFN8_AVESA</name>
<dbReference type="EnsemblPlants" id="AVESA.00010b.r2.6DG1159950.1">
    <property type="protein sequence ID" value="AVESA.00010b.r2.6DG1159950.1.CDS"/>
    <property type="gene ID" value="AVESA.00010b.r2.6DG1159950"/>
</dbReference>
<evidence type="ECO:0000313" key="2">
    <source>
        <dbReference type="Proteomes" id="UP001732700"/>
    </source>
</evidence>
<organism evidence="1 2">
    <name type="scientific">Avena sativa</name>
    <name type="common">Oat</name>
    <dbReference type="NCBI Taxonomy" id="4498"/>
    <lineage>
        <taxon>Eukaryota</taxon>
        <taxon>Viridiplantae</taxon>
        <taxon>Streptophyta</taxon>
        <taxon>Embryophyta</taxon>
        <taxon>Tracheophyta</taxon>
        <taxon>Spermatophyta</taxon>
        <taxon>Magnoliopsida</taxon>
        <taxon>Liliopsida</taxon>
        <taxon>Poales</taxon>
        <taxon>Poaceae</taxon>
        <taxon>BOP clade</taxon>
        <taxon>Pooideae</taxon>
        <taxon>Poodae</taxon>
        <taxon>Poeae</taxon>
        <taxon>Poeae Chloroplast Group 1 (Aveneae type)</taxon>
        <taxon>Aveninae</taxon>
        <taxon>Avena</taxon>
    </lineage>
</organism>
<evidence type="ECO:0000313" key="1">
    <source>
        <dbReference type="EnsemblPlants" id="AVESA.00010b.r2.6DG1159950.1.CDS"/>
    </source>
</evidence>
<reference evidence="1" key="2">
    <citation type="submission" date="2025-09" db="UniProtKB">
        <authorList>
            <consortium name="EnsemblPlants"/>
        </authorList>
    </citation>
    <scope>IDENTIFICATION</scope>
</reference>
<dbReference type="Proteomes" id="UP001732700">
    <property type="component" value="Chromosome 6D"/>
</dbReference>
<protein>
    <submittedName>
        <fullName evidence="1">Uncharacterized protein</fullName>
    </submittedName>
</protein>
<keyword evidence="2" id="KW-1185">Reference proteome</keyword>